<gene>
    <name evidence="8" type="ORF">GIS00_07895</name>
</gene>
<dbReference type="Proteomes" id="UP000460221">
    <property type="component" value="Unassembled WGS sequence"/>
</dbReference>
<keyword evidence="3 7" id="KW-0812">Transmembrane</keyword>
<evidence type="ECO:0000256" key="1">
    <source>
        <dbReference type="ARBA" id="ARBA00004651"/>
    </source>
</evidence>
<evidence type="ECO:0000256" key="3">
    <source>
        <dbReference type="ARBA" id="ARBA00022692"/>
    </source>
</evidence>
<evidence type="ECO:0000256" key="4">
    <source>
        <dbReference type="ARBA" id="ARBA00022989"/>
    </source>
</evidence>
<feature type="transmembrane region" description="Helical" evidence="7">
    <location>
        <begin position="56"/>
        <end position="79"/>
    </location>
</feature>
<feature type="region of interest" description="Disordered" evidence="6">
    <location>
        <begin position="277"/>
        <end position="300"/>
    </location>
</feature>
<protein>
    <recommendedName>
        <fullName evidence="10">Branched-chain amino acid ABC transporter permease</fullName>
    </recommendedName>
</protein>
<feature type="transmembrane region" description="Helical" evidence="7">
    <location>
        <begin position="248"/>
        <end position="269"/>
    </location>
</feature>
<evidence type="ECO:0000256" key="5">
    <source>
        <dbReference type="ARBA" id="ARBA00023136"/>
    </source>
</evidence>
<keyword evidence="2" id="KW-1003">Cell membrane</keyword>
<reference evidence="8 9" key="1">
    <citation type="submission" date="2019-11" db="EMBL/GenBank/DDBJ databases">
        <authorList>
            <person name="Jiang L.-Q."/>
        </authorList>
    </citation>
    <scope>NUCLEOTIDE SEQUENCE [LARGE SCALE GENOMIC DNA]</scope>
    <source>
        <strain evidence="8 9">YIM 132087</strain>
    </source>
</reference>
<feature type="transmembrane region" description="Helical" evidence="7">
    <location>
        <begin position="173"/>
        <end position="196"/>
    </location>
</feature>
<sequence length="300" mass="31064">MSGFFSSNDILFKTLLIYVVMGLSVQVVLRAGVFSLASAGFWGISAYTTALLVDDLGWALAGLVGLVLSLVISALLALLLGRLRGLYLGMATIAFDLLVVALANSWDSLTGGPAGLFNIPRPLSLVGSLAIAVVCVLAVALWHSRAGGRFADVLRTDEPLAKTLGVETQKLRVATFVFSAGLGAVSGSMAALTYGVLGPNDSGFSLVVLALTIVVLGGSSSWVGALIGAVVVTLLPQFLGFLSEWGDLVYGALVVVVVLFAPKGLLGLLRKVGDLRHRPPPDGPPTAAPEQAERQPAVRS</sequence>
<dbReference type="RefSeq" id="WP_154767617.1">
    <property type="nucleotide sequence ID" value="NZ_WLYK01000001.1"/>
</dbReference>
<feature type="transmembrane region" description="Helical" evidence="7">
    <location>
        <begin position="123"/>
        <end position="142"/>
    </location>
</feature>
<accession>A0A7K1FIC1</accession>
<dbReference type="PANTHER" id="PTHR30482">
    <property type="entry name" value="HIGH-AFFINITY BRANCHED-CHAIN AMINO ACID TRANSPORT SYSTEM PERMEASE"/>
    <property type="match status" value="1"/>
</dbReference>
<feature type="transmembrane region" description="Helical" evidence="7">
    <location>
        <begin position="86"/>
        <end position="103"/>
    </location>
</feature>
<keyword evidence="5 7" id="KW-0472">Membrane</keyword>
<proteinExistence type="predicted"/>
<dbReference type="Pfam" id="PF02653">
    <property type="entry name" value="BPD_transp_2"/>
    <property type="match status" value="1"/>
</dbReference>
<feature type="transmembrane region" description="Helical" evidence="7">
    <location>
        <begin position="15"/>
        <end position="44"/>
    </location>
</feature>
<dbReference type="AlphaFoldDB" id="A0A7K1FIC1"/>
<organism evidence="8 9">
    <name type="scientific">Nakamurella alba</name>
    <dbReference type="NCBI Taxonomy" id="2665158"/>
    <lineage>
        <taxon>Bacteria</taxon>
        <taxon>Bacillati</taxon>
        <taxon>Actinomycetota</taxon>
        <taxon>Actinomycetes</taxon>
        <taxon>Nakamurellales</taxon>
        <taxon>Nakamurellaceae</taxon>
        <taxon>Nakamurella</taxon>
    </lineage>
</organism>
<dbReference type="EMBL" id="WLYK01000001">
    <property type="protein sequence ID" value="MTD13862.1"/>
    <property type="molecule type" value="Genomic_DNA"/>
</dbReference>
<dbReference type="InterPro" id="IPR001851">
    <property type="entry name" value="ABC_transp_permease"/>
</dbReference>
<evidence type="ECO:0000256" key="2">
    <source>
        <dbReference type="ARBA" id="ARBA00022475"/>
    </source>
</evidence>
<dbReference type="GO" id="GO:0005886">
    <property type="term" value="C:plasma membrane"/>
    <property type="evidence" value="ECO:0007669"/>
    <property type="project" value="UniProtKB-SubCell"/>
</dbReference>
<evidence type="ECO:0008006" key="10">
    <source>
        <dbReference type="Google" id="ProtNLM"/>
    </source>
</evidence>
<comment type="caution">
    <text evidence="8">The sequence shown here is derived from an EMBL/GenBank/DDBJ whole genome shotgun (WGS) entry which is preliminary data.</text>
</comment>
<keyword evidence="9" id="KW-1185">Reference proteome</keyword>
<evidence type="ECO:0000256" key="7">
    <source>
        <dbReference type="SAM" id="Phobius"/>
    </source>
</evidence>
<evidence type="ECO:0000256" key="6">
    <source>
        <dbReference type="SAM" id="MobiDB-lite"/>
    </source>
</evidence>
<keyword evidence="4 7" id="KW-1133">Transmembrane helix</keyword>
<evidence type="ECO:0000313" key="8">
    <source>
        <dbReference type="EMBL" id="MTD13862.1"/>
    </source>
</evidence>
<dbReference type="PANTHER" id="PTHR30482:SF20">
    <property type="entry name" value="HIGH-AFFINITY BRANCHED-CHAIN AMINO ACID TRANSPORT SYSTEM PERMEASE PROTEIN LIVM"/>
    <property type="match status" value="1"/>
</dbReference>
<name>A0A7K1FIC1_9ACTN</name>
<comment type="subcellular location">
    <subcellularLocation>
        <location evidence="1">Cell membrane</location>
        <topology evidence="1">Multi-pass membrane protein</topology>
    </subcellularLocation>
</comment>
<dbReference type="GO" id="GO:0015658">
    <property type="term" value="F:branched-chain amino acid transmembrane transporter activity"/>
    <property type="evidence" value="ECO:0007669"/>
    <property type="project" value="InterPro"/>
</dbReference>
<evidence type="ECO:0000313" key="9">
    <source>
        <dbReference type="Proteomes" id="UP000460221"/>
    </source>
</evidence>
<dbReference type="InterPro" id="IPR043428">
    <property type="entry name" value="LivM-like"/>
</dbReference>
<dbReference type="CDD" id="cd06581">
    <property type="entry name" value="TM_PBP1_LivM_like"/>
    <property type="match status" value="1"/>
</dbReference>